<comment type="caution">
    <text evidence="2">The sequence shown here is derived from an EMBL/GenBank/DDBJ whole genome shotgun (WGS) entry which is preliminary data.</text>
</comment>
<dbReference type="InParanoid" id="K2RDS0"/>
<feature type="compositionally biased region" description="Polar residues" evidence="1">
    <location>
        <begin position="142"/>
        <end position="155"/>
    </location>
</feature>
<accession>K2RDS0</accession>
<evidence type="ECO:0000313" key="3">
    <source>
        <dbReference type="Proteomes" id="UP000007129"/>
    </source>
</evidence>
<name>K2RDS0_MACPH</name>
<feature type="region of interest" description="Disordered" evidence="1">
    <location>
        <begin position="100"/>
        <end position="155"/>
    </location>
</feature>
<sequence>MAVDLVRSPHGRRRRRSVQDNLEPSQHSEPTFSAEPLAKAAPTSFPYKAAPGTSRKVQALWPCSCGRLKGLRPITLRYMLHTPQYLPACGNPIQDLSSPAHHTNRPILPARSRDSVGPRVLGMRFRSRASGRMPGMPRQRQNKIGSRVSAQSRHF</sequence>
<proteinExistence type="predicted"/>
<organism evidence="2 3">
    <name type="scientific">Macrophomina phaseolina (strain MS6)</name>
    <name type="common">Charcoal rot fungus</name>
    <dbReference type="NCBI Taxonomy" id="1126212"/>
    <lineage>
        <taxon>Eukaryota</taxon>
        <taxon>Fungi</taxon>
        <taxon>Dikarya</taxon>
        <taxon>Ascomycota</taxon>
        <taxon>Pezizomycotina</taxon>
        <taxon>Dothideomycetes</taxon>
        <taxon>Dothideomycetes incertae sedis</taxon>
        <taxon>Botryosphaeriales</taxon>
        <taxon>Botryosphaeriaceae</taxon>
        <taxon>Macrophomina</taxon>
    </lineage>
</organism>
<feature type="region of interest" description="Disordered" evidence="1">
    <location>
        <begin position="1"/>
        <end position="37"/>
    </location>
</feature>
<evidence type="ECO:0000313" key="2">
    <source>
        <dbReference type="EMBL" id="EKG20676.1"/>
    </source>
</evidence>
<gene>
    <name evidence="2" type="ORF">MPH_02031</name>
</gene>
<evidence type="ECO:0000256" key="1">
    <source>
        <dbReference type="SAM" id="MobiDB-lite"/>
    </source>
</evidence>
<dbReference type="VEuPathDB" id="FungiDB:MPH_02031"/>
<dbReference type="AlphaFoldDB" id="K2RDS0"/>
<dbReference type="EMBL" id="AHHD01000082">
    <property type="protein sequence ID" value="EKG20676.1"/>
    <property type="molecule type" value="Genomic_DNA"/>
</dbReference>
<feature type="compositionally biased region" description="Polar residues" evidence="1">
    <location>
        <begin position="19"/>
        <end position="31"/>
    </location>
</feature>
<dbReference type="HOGENOM" id="CLU_1695815_0_0_1"/>
<dbReference type="Proteomes" id="UP000007129">
    <property type="component" value="Unassembled WGS sequence"/>
</dbReference>
<reference evidence="2 3" key="1">
    <citation type="journal article" date="2012" name="BMC Genomics">
        <title>Tools to kill: Genome of one of the most destructive plant pathogenic fungi Macrophomina phaseolina.</title>
        <authorList>
            <person name="Islam M.S."/>
            <person name="Haque M.S."/>
            <person name="Islam M.M."/>
            <person name="Emdad E.M."/>
            <person name="Halim A."/>
            <person name="Hossen Q.M.M."/>
            <person name="Hossain M.Z."/>
            <person name="Ahmed B."/>
            <person name="Rahim S."/>
            <person name="Rahman M.S."/>
            <person name="Alam M.M."/>
            <person name="Hou S."/>
            <person name="Wan X."/>
            <person name="Saito J.A."/>
            <person name="Alam M."/>
        </authorList>
    </citation>
    <scope>NUCLEOTIDE SEQUENCE [LARGE SCALE GENOMIC DNA]</scope>
    <source>
        <strain evidence="2 3">MS6</strain>
    </source>
</reference>
<protein>
    <submittedName>
        <fullName evidence="2">Uncharacterized protein</fullName>
    </submittedName>
</protein>